<dbReference type="Proteomes" id="UP000251647">
    <property type="component" value="Unassembled WGS sequence"/>
</dbReference>
<organism evidence="1 2">
    <name type="scientific">Photobacterium damselae</name>
    <dbReference type="NCBI Taxonomy" id="38293"/>
    <lineage>
        <taxon>Bacteria</taxon>
        <taxon>Pseudomonadati</taxon>
        <taxon>Pseudomonadota</taxon>
        <taxon>Gammaproteobacteria</taxon>
        <taxon>Vibrionales</taxon>
        <taxon>Vibrionaceae</taxon>
        <taxon>Photobacterium</taxon>
    </lineage>
</organism>
<gene>
    <name evidence="1" type="ORF">NCTC11647_03772</name>
</gene>
<reference evidence="1 2" key="1">
    <citation type="submission" date="2018-06" db="EMBL/GenBank/DDBJ databases">
        <authorList>
            <consortium name="Pathogen Informatics"/>
            <person name="Doyle S."/>
        </authorList>
    </citation>
    <scope>NUCLEOTIDE SEQUENCE [LARGE SCALE GENOMIC DNA]</scope>
    <source>
        <strain evidence="1 2">NCTC11647</strain>
    </source>
</reference>
<dbReference type="AlphaFoldDB" id="A0A2T3QJT1"/>
<protein>
    <submittedName>
        <fullName evidence="1">Uncharacterized protein</fullName>
    </submittedName>
</protein>
<dbReference type="EMBL" id="UATL01000005">
    <property type="protein sequence ID" value="SPY44821.1"/>
    <property type="molecule type" value="Genomic_DNA"/>
</dbReference>
<accession>A0A2T3QJT1</accession>
<proteinExistence type="predicted"/>
<evidence type="ECO:0000313" key="1">
    <source>
        <dbReference type="EMBL" id="SPY44821.1"/>
    </source>
</evidence>
<sequence>MNSLEIASIKRDLSGQVETVFDELEQENNGLPTLEEFRARFASCVDDYLENLPISPVEHLEYRDKLEQALWVAANELEAELRQLKEES</sequence>
<dbReference type="OrthoDB" id="5826364at2"/>
<name>A0A2T3QJT1_PHODM</name>
<evidence type="ECO:0000313" key="2">
    <source>
        <dbReference type="Proteomes" id="UP000251647"/>
    </source>
</evidence>
<dbReference type="RefSeq" id="WP_036765622.1">
    <property type="nucleotide sequence ID" value="NZ_CP018298.1"/>
</dbReference>